<proteinExistence type="predicted"/>
<evidence type="ECO:0000313" key="3">
    <source>
        <dbReference type="EMBL" id="OEE60093.1"/>
    </source>
</evidence>
<dbReference type="Proteomes" id="UP000095039">
    <property type="component" value="Unassembled WGS sequence"/>
</dbReference>
<gene>
    <name evidence="3" type="ORF">A1OK_12330</name>
</gene>
<evidence type="ECO:0000256" key="1">
    <source>
        <dbReference type="SAM" id="SignalP"/>
    </source>
</evidence>
<dbReference type="SUPFAM" id="SSF103247">
    <property type="entry name" value="TT1751-like"/>
    <property type="match status" value="1"/>
</dbReference>
<feature type="signal peptide" evidence="1">
    <location>
        <begin position="1"/>
        <end position="23"/>
    </location>
</feature>
<dbReference type="PANTHER" id="PTHR38342">
    <property type="entry name" value="SLR5037 PROTEIN"/>
    <property type="match status" value="1"/>
</dbReference>
<protein>
    <recommendedName>
        <fullName evidence="2">DUF302 domain-containing protein</fullName>
    </recommendedName>
</protein>
<feature type="domain" description="DUF302" evidence="2">
    <location>
        <begin position="58"/>
        <end position="120"/>
    </location>
</feature>
<feature type="chain" id="PRO_5009172410" description="DUF302 domain-containing protein" evidence="1">
    <location>
        <begin position="24"/>
        <end position="156"/>
    </location>
</feature>
<keyword evidence="1" id="KW-0732">Signal</keyword>
<dbReference type="AlphaFoldDB" id="A0A1E5C3M1"/>
<dbReference type="EMBL" id="AJWN02000070">
    <property type="protein sequence ID" value="OEE60093.1"/>
    <property type="molecule type" value="Genomic_DNA"/>
</dbReference>
<dbReference type="RefSeq" id="WP_016962444.1">
    <property type="nucleotide sequence ID" value="NZ_AJWN02000070.1"/>
</dbReference>
<evidence type="ECO:0000313" key="4">
    <source>
        <dbReference type="Proteomes" id="UP000095039"/>
    </source>
</evidence>
<dbReference type="InterPro" id="IPR005180">
    <property type="entry name" value="DUF302"/>
</dbReference>
<comment type="caution">
    <text evidence="3">The sequence shown here is derived from an EMBL/GenBank/DDBJ whole genome shotgun (WGS) entry which is preliminary data.</text>
</comment>
<keyword evidence="4" id="KW-1185">Reference proteome</keyword>
<evidence type="ECO:0000259" key="2">
    <source>
        <dbReference type="Pfam" id="PF03625"/>
    </source>
</evidence>
<name>A0A1E5C3M1_9GAMM</name>
<dbReference type="InterPro" id="IPR035923">
    <property type="entry name" value="TT1751-like_sf"/>
</dbReference>
<dbReference type="Pfam" id="PF03625">
    <property type="entry name" value="DUF302"/>
    <property type="match status" value="1"/>
</dbReference>
<reference evidence="3 4" key="1">
    <citation type="journal article" date="2012" name="Science">
        <title>Ecological populations of bacteria act as socially cohesive units of antibiotic production and resistance.</title>
        <authorList>
            <person name="Cordero O.X."/>
            <person name="Wildschutte H."/>
            <person name="Kirkup B."/>
            <person name="Proehl S."/>
            <person name="Ngo L."/>
            <person name="Hussain F."/>
            <person name="Le Roux F."/>
            <person name="Mincer T."/>
            <person name="Polz M.F."/>
        </authorList>
    </citation>
    <scope>NUCLEOTIDE SEQUENCE [LARGE SCALE GENOMIC DNA]</scope>
    <source>
        <strain evidence="3 4">FF-454</strain>
    </source>
</reference>
<dbReference type="CDD" id="cd14797">
    <property type="entry name" value="DUF302"/>
    <property type="match status" value="1"/>
</dbReference>
<sequence>MKLNFGLLALLAAFIAFPSLAHAQEGMVQIQSQYSVPITTERLIVAAKARGLNVIGRVNHAEGAKNAGMSLRPTELVIFGNPKVGTPMMVCSQTAGIDLPQKALIWEDAKGEVWLGYNNPTYVAERHRIEDCGMSVKKVEKALLSLAKLATQPSPQ</sequence>
<dbReference type="Gene3D" id="3.30.310.70">
    <property type="entry name" value="TT1751-like domain"/>
    <property type="match status" value="1"/>
</dbReference>
<dbReference type="PANTHER" id="PTHR38342:SF2">
    <property type="entry name" value="INNER MEMBRANE OR EXPORTED"/>
    <property type="match status" value="1"/>
</dbReference>
<accession>A0A1E5C3M1</accession>
<organism evidence="3 4">
    <name type="scientific">Enterovibrio norvegicus FF-454</name>
    <dbReference type="NCBI Taxonomy" id="1185651"/>
    <lineage>
        <taxon>Bacteria</taxon>
        <taxon>Pseudomonadati</taxon>
        <taxon>Pseudomonadota</taxon>
        <taxon>Gammaproteobacteria</taxon>
        <taxon>Vibrionales</taxon>
        <taxon>Vibrionaceae</taxon>
        <taxon>Enterovibrio</taxon>
    </lineage>
</organism>